<protein>
    <recommendedName>
        <fullName evidence="2">histidine kinase</fullName>
        <ecNumber evidence="2">2.7.13.3</ecNumber>
    </recommendedName>
</protein>
<keyword evidence="7" id="KW-0067">ATP-binding</keyword>
<dbReference type="EC" id="2.7.13.3" evidence="2"/>
<feature type="transmembrane region" description="Helical" evidence="10">
    <location>
        <begin position="128"/>
        <end position="145"/>
    </location>
</feature>
<evidence type="ECO:0000259" key="11">
    <source>
        <dbReference type="Pfam" id="PF02518"/>
    </source>
</evidence>
<dbReference type="InterPro" id="IPR050482">
    <property type="entry name" value="Sensor_HK_TwoCompSys"/>
</dbReference>
<dbReference type="AlphaFoldDB" id="A0A143C3W3"/>
<dbReference type="PANTHER" id="PTHR24421">
    <property type="entry name" value="NITRATE/NITRITE SENSOR PROTEIN NARX-RELATED"/>
    <property type="match status" value="1"/>
</dbReference>
<evidence type="ECO:0000313" key="13">
    <source>
        <dbReference type="EMBL" id="AMW12092.1"/>
    </source>
</evidence>
<evidence type="ECO:0000256" key="10">
    <source>
        <dbReference type="SAM" id="Phobius"/>
    </source>
</evidence>
<organism evidence="13 14">
    <name type="scientific">Streptomyces qaidamensis</name>
    <dbReference type="NCBI Taxonomy" id="1783515"/>
    <lineage>
        <taxon>Bacteria</taxon>
        <taxon>Bacillati</taxon>
        <taxon>Actinomycetota</taxon>
        <taxon>Actinomycetes</taxon>
        <taxon>Kitasatosporales</taxon>
        <taxon>Streptomycetaceae</taxon>
        <taxon>Streptomyces</taxon>
        <taxon>Streptomyces aurantiacus group</taxon>
    </lineage>
</organism>
<comment type="catalytic activity">
    <reaction evidence="1">
        <text>ATP + protein L-histidine = ADP + protein N-phospho-L-histidine.</text>
        <dbReference type="EC" id="2.7.13.3"/>
    </reaction>
</comment>
<feature type="domain" description="Signal transduction histidine kinase subgroup 3 dimerisation and phosphoacceptor" evidence="12">
    <location>
        <begin position="181"/>
        <end position="246"/>
    </location>
</feature>
<evidence type="ECO:0000256" key="4">
    <source>
        <dbReference type="ARBA" id="ARBA00022679"/>
    </source>
</evidence>
<dbReference type="KEGG" id="stsi:A4E84_22885"/>
<feature type="transmembrane region" description="Helical" evidence="10">
    <location>
        <begin position="102"/>
        <end position="122"/>
    </location>
</feature>
<evidence type="ECO:0000256" key="6">
    <source>
        <dbReference type="ARBA" id="ARBA00022777"/>
    </source>
</evidence>
<dbReference type="InterPro" id="IPR011712">
    <property type="entry name" value="Sig_transdc_His_kin_sub3_dim/P"/>
</dbReference>
<proteinExistence type="predicted"/>
<dbReference type="Gene3D" id="3.30.565.10">
    <property type="entry name" value="Histidine kinase-like ATPase, C-terminal domain"/>
    <property type="match status" value="1"/>
</dbReference>
<dbReference type="Pfam" id="PF02518">
    <property type="entry name" value="HATPase_c"/>
    <property type="match status" value="1"/>
</dbReference>
<dbReference type="SUPFAM" id="SSF55874">
    <property type="entry name" value="ATPase domain of HSP90 chaperone/DNA topoisomerase II/histidine kinase"/>
    <property type="match status" value="1"/>
</dbReference>
<dbReference type="GO" id="GO:0046983">
    <property type="term" value="F:protein dimerization activity"/>
    <property type="evidence" value="ECO:0007669"/>
    <property type="project" value="InterPro"/>
</dbReference>
<dbReference type="GO" id="GO:0000155">
    <property type="term" value="F:phosphorelay sensor kinase activity"/>
    <property type="evidence" value="ECO:0007669"/>
    <property type="project" value="InterPro"/>
</dbReference>
<dbReference type="InterPro" id="IPR036890">
    <property type="entry name" value="HATPase_C_sf"/>
</dbReference>
<dbReference type="GO" id="GO:0016020">
    <property type="term" value="C:membrane"/>
    <property type="evidence" value="ECO:0007669"/>
    <property type="project" value="InterPro"/>
</dbReference>
<dbReference type="PANTHER" id="PTHR24421:SF10">
    <property type="entry name" value="NITRATE_NITRITE SENSOR PROTEIN NARQ"/>
    <property type="match status" value="1"/>
</dbReference>
<keyword evidence="6 13" id="KW-0418">Kinase</keyword>
<gene>
    <name evidence="13" type="ORF">A4E84_22885</name>
</gene>
<dbReference type="RefSeq" id="WP_062928379.1">
    <property type="nucleotide sequence ID" value="NZ_CP015098.1"/>
</dbReference>
<keyword evidence="5" id="KW-0547">Nucleotide-binding</keyword>
<feature type="domain" description="Histidine kinase/HSP90-like ATPase" evidence="11">
    <location>
        <begin position="296"/>
        <end position="385"/>
    </location>
</feature>
<evidence type="ECO:0000256" key="2">
    <source>
        <dbReference type="ARBA" id="ARBA00012438"/>
    </source>
</evidence>
<dbReference type="InterPro" id="IPR003594">
    <property type="entry name" value="HATPase_dom"/>
</dbReference>
<evidence type="ECO:0000313" key="14">
    <source>
        <dbReference type="Proteomes" id="UP000076096"/>
    </source>
</evidence>
<accession>A0A143C3W3</accession>
<keyword evidence="10" id="KW-0812">Transmembrane</keyword>
<reference evidence="14" key="1">
    <citation type="submission" date="2016-04" db="EMBL/GenBank/DDBJ databases">
        <authorList>
            <person name="Zhang B."/>
        </authorList>
    </citation>
    <scope>NUCLEOTIDE SEQUENCE [LARGE SCALE GENOMIC DNA]</scope>
    <source>
        <strain evidence="14">S10</strain>
    </source>
</reference>
<evidence type="ECO:0000256" key="9">
    <source>
        <dbReference type="SAM" id="MobiDB-lite"/>
    </source>
</evidence>
<evidence type="ECO:0000256" key="3">
    <source>
        <dbReference type="ARBA" id="ARBA00022553"/>
    </source>
</evidence>
<dbReference type="STRING" id="1783515.A4E84_22885"/>
<evidence type="ECO:0000259" key="12">
    <source>
        <dbReference type="Pfam" id="PF07730"/>
    </source>
</evidence>
<dbReference type="CDD" id="cd16917">
    <property type="entry name" value="HATPase_UhpB-NarQ-NarX-like"/>
    <property type="match status" value="1"/>
</dbReference>
<keyword evidence="14" id="KW-1185">Reference proteome</keyword>
<sequence length="529" mass="55120">MEPPGPASLARGALLWAAFAVPALTADRIGLNEPRPGWQQAAGVAVLAVAVAVSRRLPPVAFALVAALSLAAAPALFTVSYGPALGMCALLLGLRAGRARPAVLCFAAVGCAGTVRIVLTGVDPAPEWLVMTGTLLFGCVFPWLGGRYWRQSRELAEAGWLRAARLEDEAGLAEERARLRERARIAQDMHDSLGHELSLIALRAGALQVAPGLGDEHRAAAADLRAAAADATDRLHRIIGVLREDDDEPVPLSPADETLEQLVARAAESGLPVRWEPGERDPAADPHSAGPGEVAERLLHRVVREALTNAARHAPGAPVVVAVTGRAAGTSVTVTNGRPAQDGSRPSGGGTGLLGLRAAVTSVGGEFEAGAHGEGFRVRASVPVQPVAVRSARPARAPFTLARRRVAAGLGTAAGVGVVLVGAAFGWYAYAETHSVLGPAAYAKLRLGAPAAEVERVLPERDVNDPPEERAPAAPEGADCRYYRASGELFVSVTHFRLCFDAGRLVAKDVVPGVGLSGEGREEYEEFAR</sequence>
<keyword evidence="3" id="KW-0597">Phosphoprotein</keyword>
<evidence type="ECO:0000256" key="8">
    <source>
        <dbReference type="ARBA" id="ARBA00023012"/>
    </source>
</evidence>
<feature type="region of interest" description="Disordered" evidence="9">
    <location>
        <begin position="332"/>
        <end position="352"/>
    </location>
</feature>
<feature type="transmembrane region" description="Helical" evidence="10">
    <location>
        <begin position="406"/>
        <end position="430"/>
    </location>
</feature>
<evidence type="ECO:0000256" key="7">
    <source>
        <dbReference type="ARBA" id="ARBA00022840"/>
    </source>
</evidence>
<dbReference type="EMBL" id="CP015098">
    <property type="protein sequence ID" value="AMW12092.1"/>
    <property type="molecule type" value="Genomic_DNA"/>
</dbReference>
<keyword evidence="10" id="KW-0472">Membrane</keyword>
<keyword evidence="10" id="KW-1133">Transmembrane helix</keyword>
<dbReference type="Proteomes" id="UP000076096">
    <property type="component" value="Chromosome"/>
</dbReference>
<dbReference type="GO" id="GO:0005524">
    <property type="term" value="F:ATP binding"/>
    <property type="evidence" value="ECO:0007669"/>
    <property type="project" value="UniProtKB-KW"/>
</dbReference>
<dbReference type="Gene3D" id="1.20.5.1930">
    <property type="match status" value="1"/>
</dbReference>
<name>A0A143C3W3_9ACTN</name>
<dbReference type="Pfam" id="PF07730">
    <property type="entry name" value="HisKA_3"/>
    <property type="match status" value="1"/>
</dbReference>
<evidence type="ECO:0000256" key="5">
    <source>
        <dbReference type="ARBA" id="ARBA00022741"/>
    </source>
</evidence>
<keyword evidence="8" id="KW-0902">Two-component regulatory system</keyword>
<evidence type="ECO:0000256" key="1">
    <source>
        <dbReference type="ARBA" id="ARBA00000085"/>
    </source>
</evidence>
<keyword evidence="4" id="KW-0808">Transferase</keyword>